<keyword evidence="3" id="KW-1185">Reference proteome</keyword>
<organism evidence="2 3">
    <name type="scientific">Fonsecaea monophora</name>
    <dbReference type="NCBI Taxonomy" id="254056"/>
    <lineage>
        <taxon>Eukaryota</taxon>
        <taxon>Fungi</taxon>
        <taxon>Dikarya</taxon>
        <taxon>Ascomycota</taxon>
        <taxon>Pezizomycotina</taxon>
        <taxon>Eurotiomycetes</taxon>
        <taxon>Chaetothyriomycetidae</taxon>
        <taxon>Chaetothyriales</taxon>
        <taxon>Herpotrichiellaceae</taxon>
        <taxon>Fonsecaea</taxon>
    </lineage>
</organism>
<gene>
    <name evidence="2" type="ORF">AYO21_08168</name>
</gene>
<dbReference type="Proteomes" id="UP000077002">
    <property type="component" value="Unassembled WGS sequence"/>
</dbReference>
<accession>A0A177F241</accession>
<dbReference type="AlphaFoldDB" id="A0A177F241"/>
<evidence type="ECO:0000256" key="1">
    <source>
        <dbReference type="SAM" id="MobiDB-lite"/>
    </source>
</evidence>
<feature type="compositionally biased region" description="Polar residues" evidence="1">
    <location>
        <begin position="156"/>
        <end position="167"/>
    </location>
</feature>
<proteinExistence type="predicted"/>
<sequence length="450" mass="48622">MPLIEELPVTTTARASHGWSYVPDNVAPVPALQLGSRKRGREGTVAHAAAHKLSAKQEKAIQQRLNDLNKENYRDAHIPIPKREGAKGKERKTTQNVRRILAYNRTFQHYLADEEAGVNVYGSAANVPAATVARGQARQEPTQKTAADSRKRSAAANDTPSTSAQKGSSRRRNSSKNAKTTPVKNAEGERGSTIDVEMPDAPPPTKPSEQTSPTTTVKSTPSTGERPQPSSPPSASQGHLPSYDPALDRDPLLRTLNLPKMPSERVMQALLSEPSLTYVAARAKPLDQNMAGDGGFAMRTGNNSLMAKPQRWFCSATELRVSLSLSFTAVGVTDLHLWNHSCGSLSEIICWEAYTSIFLLLSKDDSIGILIAGSKSVSYVSKYRVVDAPAAVDTIGDEPSLHNKIDDDLPPFRAVVCECPSLDPVPIRLPGAMSSSANKARTSVKAYDRP</sequence>
<evidence type="ECO:0000313" key="3">
    <source>
        <dbReference type="Proteomes" id="UP000077002"/>
    </source>
</evidence>
<name>A0A177F241_9EURO</name>
<feature type="region of interest" description="Disordered" evidence="1">
    <location>
        <begin position="132"/>
        <end position="248"/>
    </location>
</feature>
<feature type="compositionally biased region" description="Low complexity" evidence="1">
    <location>
        <begin position="211"/>
        <end position="223"/>
    </location>
</feature>
<comment type="caution">
    <text evidence="2">The sequence shown here is derived from an EMBL/GenBank/DDBJ whole genome shotgun (WGS) entry which is preliminary data.</text>
</comment>
<reference evidence="2 3" key="1">
    <citation type="submission" date="2016-03" db="EMBL/GenBank/DDBJ databases">
        <title>Draft genome sequence of the Fonsecaea monophora CBS 269.37.</title>
        <authorList>
            <person name="Bombassaro A."/>
            <person name="Vinicius W.A."/>
            <person name="De Hoog S."/>
            <person name="Sun J."/>
            <person name="Souza E.M."/>
            <person name="Raittz R.T."/>
            <person name="Costa F."/>
            <person name="Leao A.C."/>
            <person name="Tadra-Sfeir M.Z."/>
            <person name="Baura V."/>
            <person name="Balsanelli E."/>
            <person name="Pedrosa F.O."/>
            <person name="Moreno L.F."/>
            <person name="Steffens M.B."/>
            <person name="Xi L."/>
            <person name="Bocca A.L."/>
            <person name="Felipe M.S."/>
            <person name="Teixeira M."/>
            <person name="Telles Filho F.Q."/>
            <person name="Azevedo C.M."/>
            <person name="Gomes R."/>
            <person name="Vicente V.A."/>
        </authorList>
    </citation>
    <scope>NUCLEOTIDE SEQUENCE [LARGE SCALE GENOMIC DNA]</scope>
    <source>
        <strain evidence="2 3">CBS 269.37</strain>
    </source>
</reference>
<dbReference type="EMBL" id="LVKK01000069">
    <property type="protein sequence ID" value="OAG37560.1"/>
    <property type="molecule type" value="Genomic_DNA"/>
</dbReference>
<dbReference type="GeneID" id="34603316"/>
<evidence type="ECO:0000313" key="2">
    <source>
        <dbReference type="EMBL" id="OAG37560.1"/>
    </source>
</evidence>
<protein>
    <submittedName>
        <fullName evidence="2">Uncharacterized protein</fullName>
    </submittedName>
</protein>
<dbReference type="RefSeq" id="XP_022509512.1">
    <property type="nucleotide sequence ID" value="XM_022658116.1"/>
</dbReference>
<dbReference type="OrthoDB" id="74807at2759"/>